<dbReference type="STRING" id="346185.AAY42_02015"/>
<comment type="caution">
    <text evidence="2">The sequence shown here is derived from an EMBL/GenBank/DDBJ whole genome shotgun (WGS) entry which is preliminary data.</text>
</comment>
<dbReference type="InterPro" id="IPR050902">
    <property type="entry name" value="ABC_Transporter_SBP"/>
</dbReference>
<accession>A0A0N8WFI6</accession>
<dbReference type="PANTHER" id="PTHR30535">
    <property type="entry name" value="VITAMIN B12-BINDING PROTEIN"/>
    <property type="match status" value="1"/>
</dbReference>
<evidence type="ECO:0000259" key="1">
    <source>
        <dbReference type="PROSITE" id="PS50983"/>
    </source>
</evidence>
<dbReference type="EMBL" id="LCTZ01000002">
    <property type="protein sequence ID" value="KQC28803.1"/>
    <property type="molecule type" value="Genomic_DNA"/>
</dbReference>
<dbReference type="Pfam" id="PF01497">
    <property type="entry name" value="Peripla_BP_2"/>
    <property type="match status" value="1"/>
</dbReference>
<reference evidence="2 3" key="1">
    <citation type="submission" date="2015-04" db="EMBL/GenBank/DDBJ databases">
        <title>Complete genome of flavobacterium.</title>
        <authorList>
            <person name="Kwon Y.M."/>
            <person name="Kim S.-J."/>
        </authorList>
    </citation>
    <scope>NUCLEOTIDE SEQUENCE [LARGE SCALE GENOMIC DNA]</scope>
    <source>
        <strain evidence="2 3">DK169</strain>
    </source>
</reference>
<dbReference type="SUPFAM" id="SSF53807">
    <property type="entry name" value="Helical backbone' metal receptor"/>
    <property type="match status" value="1"/>
</dbReference>
<protein>
    <submittedName>
        <fullName evidence="2">ABC transporter substrate-binding protein</fullName>
    </submittedName>
</protein>
<proteinExistence type="predicted"/>
<name>A0A0N8WFI6_9FLAO</name>
<feature type="domain" description="Fe/B12 periplasmic-binding" evidence="1">
    <location>
        <begin position="100"/>
        <end position="372"/>
    </location>
</feature>
<dbReference type="InterPro" id="IPR002491">
    <property type="entry name" value="ABC_transptr_periplasmic_BD"/>
</dbReference>
<organism evidence="2 3">
    <name type="scientific">Flagellimonas eckloniae</name>
    <dbReference type="NCBI Taxonomy" id="346185"/>
    <lineage>
        <taxon>Bacteria</taxon>
        <taxon>Pseudomonadati</taxon>
        <taxon>Bacteroidota</taxon>
        <taxon>Flavobacteriia</taxon>
        <taxon>Flavobacteriales</taxon>
        <taxon>Flavobacteriaceae</taxon>
        <taxon>Flagellimonas</taxon>
    </lineage>
</organism>
<evidence type="ECO:0000313" key="3">
    <source>
        <dbReference type="Proteomes" id="UP000050827"/>
    </source>
</evidence>
<dbReference type="Gene3D" id="3.40.50.1980">
    <property type="entry name" value="Nitrogenase molybdenum iron protein domain"/>
    <property type="match status" value="2"/>
</dbReference>
<dbReference type="AlphaFoldDB" id="A0A0N8WFI6"/>
<keyword evidence="3" id="KW-1185">Reference proteome</keyword>
<dbReference type="OrthoDB" id="9812528at2"/>
<dbReference type="RefSeq" id="WP_055392342.1">
    <property type="nucleotide sequence ID" value="NZ_LCTZ01000002.1"/>
</dbReference>
<dbReference type="GO" id="GO:0071281">
    <property type="term" value="P:cellular response to iron ion"/>
    <property type="evidence" value="ECO:0007669"/>
    <property type="project" value="TreeGrafter"/>
</dbReference>
<dbReference type="PROSITE" id="PS50983">
    <property type="entry name" value="FE_B12_PBP"/>
    <property type="match status" value="1"/>
</dbReference>
<evidence type="ECO:0000313" key="2">
    <source>
        <dbReference type="EMBL" id="KQC28803.1"/>
    </source>
</evidence>
<sequence>MSKKQFLTQVFSILFVVIFSGCTEKKKSLHVEQIQKESALRYATGFSIEENDNFKVLEVTSAWPGAETKFTYALVPREKLASITLPRDAYDAIVPVPVEKMVITSTTHIPSLEALGVLDAVVGFPNTDLISSPEARKRIDSGSIKELGTNEEINTEIVLELNPEVVIGFGINDTNKAYETLKRSGIPIIYNGDWTESTPLGKAEWIKFFAPFFNKEKAADSIFNRIEKSYTKAKTLAQKATQKPTVLTGGLYKDVWYVAGGNSWMSQFLKDANANYLWADTKKTGSIGLSLEAVLEKGVQADFWFNPSLYTTYEELHEANSHYQKFSAFTNKKIFSNAINKGATGGLLFYELAPQRPDLALLDLISILHPELLTDHKPQFYLPLR</sequence>
<gene>
    <name evidence="2" type="ORF">AAY42_02015</name>
</gene>
<dbReference type="CDD" id="cd01141">
    <property type="entry name" value="TroA_d"/>
    <property type="match status" value="1"/>
</dbReference>
<dbReference type="PATRIC" id="fig|1547436.3.peg.420"/>
<dbReference type="Proteomes" id="UP000050827">
    <property type="component" value="Unassembled WGS sequence"/>
</dbReference>
<dbReference type="PANTHER" id="PTHR30535:SF34">
    <property type="entry name" value="MOLYBDATE-BINDING PROTEIN MOLA"/>
    <property type="match status" value="1"/>
</dbReference>
<dbReference type="PROSITE" id="PS51257">
    <property type="entry name" value="PROKAR_LIPOPROTEIN"/>
    <property type="match status" value="1"/>
</dbReference>